<evidence type="ECO:0000256" key="11">
    <source>
        <dbReference type="SAM" id="MobiDB-lite"/>
    </source>
</evidence>
<dbReference type="PROSITE" id="PS50885">
    <property type="entry name" value="HAMP"/>
    <property type="match status" value="1"/>
</dbReference>
<evidence type="ECO:0000256" key="3">
    <source>
        <dbReference type="ARBA" id="ARBA00012438"/>
    </source>
</evidence>
<dbReference type="SUPFAM" id="SSF158472">
    <property type="entry name" value="HAMP domain-like"/>
    <property type="match status" value="1"/>
</dbReference>
<dbReference type="Proteomes" id="UP000460272">
    <property type="component" value="Unassembled WGS sequence"/>
</dbReference>
<reference evidence="15 16" key="1">
    <citation type="submission" date="2018-11" db="EMBL/GenBank/DDBJ databases">
        <title>Trebonia kvetii gen.nov., sp.nov., a novel acidophilic actinobacterium, and proposal of the new actinobacterial family Treboniaceae fam. nov.</title>
        <authorList>
            <person name="Rapoport D."/>
            <person name="Sagova-Mareckova M."/>
            <person name="Sedlacek I."/>
            <person name="Provaznik J."/>
            <person name="Kralova S."/>
            <person name="Pavlinic D."/>
            <person name="Benes V."/>
            <person name="Kopecky J."/>
        </authorList>
    </citation>
    <scope>NUCLEOTIDE SEQUENCE [LARGE SCALE GENOMIC DNA]</scope>
    <source>
        <strain evidence="15 16">15Tr583</strain>
    </source>
</reference>
<comment type="catalytic activity">
    <reaction evidence="1">
        <text>ATP + protein L-histidine = ADP + protein N-phospho-L-histidine.</text>
        <dbReference type="EC" id="2.7.13.3"/>
    </reaction>
</comment>
<dbReference type="InterPro" id="IPR004358">
    <property type="entry name" value="Sig_transdc_His_kin-like_C"/>
</dbReference>
<keyword evidence="10 12" id="KW-0472">Membrane</keyword>
<dbReference type="CDD" id="cd00082">
    <property type="entry name" value="HisKA"/>
    <property type="match status" value="1"/>
</dbReference>
<dbReference type="GO" id="GO:0000155">
    <property type="term" value="F:phosphorelay sensor kinase activity"/>
    <property type="evidence" value="ECO:0007669"/>
    <property type="project" value="InterPro"/>
</dbReference>
<name>A0A6P2BNC9_9ACTN</name>
<keyword evidence="5" id="KW-0808">Transferase</keyword>
<evidence type="ECO:0000256" key="12">
    <source>
        <dbReference type="SAM" id="Phobius"/>
    </source>
</evidence>
<evidence type="ECO:0000256" key="7">
    <source>
        <dbReference type="ARBA" id="ARBA00022777"/>
    </source>
</evidence>
<dbReference type="CDD" id="cd06225">
    <property type="entry name" value="HAMP"/>
    <property type="match status" value="1"/>
</dbReference>
<evidence type="ECO:0000256" key="6">
    <source>
        <dbReference type="ARBA" id="ARBA00022692"/>
    </source>
</evidence>
<evidence type="ECO:0000256" key="4">
    <source>
        <dbReference type="ARBA" id="ARBA00022553"/>
    </source>
</evidence>
<evidence type="ECO:0000256" key="5">
    <source>
        <dbReference type="ARBA" id="ARBA00022679"/>
    </source>
</evidence>
<evidence type="ECO:0000256" key="8">
    <source>
        <dbReference type="ARBA" id="ARBA00022989"/>
    </source>
</evidence>
<dbReference type="Pfam" id="PF02518">
    <property type="entry name" value="HATPase_c"/>
    <property type="match status" value="1"/>
</dbReference>
<dbReference type="PRINTS" id="PR00344">
    <property type="entry name" value="BCTRLSENSOR"/>
</dbReference>
<keyword evidence="8 12" id="KW-1133">Transmembrane helix</keyword>
<dbReference type="InterPro" id="IPR003660">
    <property type="entry name" value="HAMP_dom"/>
</dbReference>
<dbReference type="PANTHER" id="PTHR45436">
    <property type="entry name" value="SENSOR HISTIDINE KINASE YKOH"/>
    <property type="match status" value="1"/>
</dbReference>
<keyword evidence="16" id="KW-1185">Reference proteome</keyword>
<keyword evidence="9" id="KW-0902">Two-component regulatory system</keyword>
<dbReference type="SMART" id="SM00304">
    <property type="entry name" value="HAMP"/>
    <property type="match status" value="1"/>
</dbReference>
<dbReference type="InterPro" id="IPR005467">
    <property type="entry name" value="His_kinase_dom"/>
</dbReference>
<dbReference type="Gene3D" id="1.10.8.500">
    <property type="entry name" value="HAMP domain in histidine kinase"/>
    <property type="match status" value="1"/>
</dbReference>
<evidence type="ECO:0000256" key="1">
    <source>
        <dbReference type="ARBA" id="ARBA00000085"/>
    </source>
</evidence>
<feature type="transmembrane region" description="Helical" evidence="12">
    <location>
        <begin position="143"/>
        <end position="162"/>
    </location>
</feature>
<comment type="caution">
    <text evidence="15">The sequence shown here is derived from an EMBL/GenBank/DDBJ whole genome shotgun (WGS) entry which is preliminary data.</text>
</comment>
<comment type="subcellular location">
    <subcellularLocation>
        <location evidence="2">Cell membrane</location>
    </subcellularLocation>
</comment>
<evidence type="ECO:0000256" key="10">
    <source>
        <dbReference type="ARBA" id="ARBA00023136"/>
    </source>
</evidence>
<feature type="domain" description="Histidine kinase" evidence="13">
    <location>
        <begin position="227"/>
        <end position="420"/>
    </location>
</feature>
<dbReference type="AlphaFoldDB" id="A0A6P2BNC9"/>
<dbReference type="SUPFAM" id="SSF55874">
    <property type="entry name" value="ATPase domain of HSP90 chaperone/DNA topoisomerase II/histidine kinase"/>
    <property type="match status" value="1"/>
</dbReference>
<dbReference type="InterPro" id="IPR036890">
    <property type="entry name" value="HATPase_C_sf"/>
</dbReference>
<evidence type="ECO:0000313" key="15">
    <source>
        <dbReference type="EMBL" id="TVZ00569.1"/>
    </source>
</evidence>
<keyword evidence="4" id="KW-0597">Phosphoprotein</keyword>
<dbReference type="Gene3D" id="1.10.287.130">
    <property type="match status" value="1"/>
</dbReference>
<sequence length="443" mass="45821">MRLRIVAVVVATSSLVLVSFLLPLALVLRTLAADRAVSAAMAQTQSLAPLVTSLPARSLRLTVAQVNAGSSTPVTVFLPDGTVIGSPAATSPSIELAKHGASFSTAVAGGVEVLVAVDGLPGGTAVIRSFVPDTELHHGVARAWLLLLAVGAFLLVLSVVVADQLARSLVRPLIAVAQAAERLAAGDLSARAAVAGPPEVRLAGTGLNRLAMRIGDLLARERESVADLSHRLRTPLTALRIDAESLRDIRLIDDVAMMERTVSEIIREARHQRGEARGMPCDASQVIAERAAFWRPLAEDQERQMRVSVPPDRALVQASRDDLAACADVLLENVFTHTPEGAGLTVRVSHRAGGGAWLVVSDDGPGFPPGGLRRGVSGAGSTGLGLDIARRVAEESGGTLAIGQSPSGGGRVALSLGGPPGSDGPPRRRFTRGLPRTAAGPGP</sequence>
<protein>
    <recommendedName>
        <fullName evidence="3">histidine kinase</fullName>
        <ecNumber evidence="3">2.7.13.3</ecNumber>
    </recommendedName>
</protein>
<proteinExistence type="predicted"/>
<keyword evidence="7 15" id="KW-0418">Kinase</keyword>
<feature type="region of interest" description="Disordered" evidence="11">
    <location>
        <begin position="397"/>
        <end position="443"/>
    </location>
</feature>
<dbReference type="Pfam" id="PF00672">
    <property type="entry name" value="HAMP"/>
    <property type="match status" value="1"/>
</dbReference>
<dbReference type="EC" id="2.7.13.3" evidence="3"/>
<dbReference type="InterPro" id="IPR050428">
    <property type="entry name" value="TCS_sensor_his_kinase"/>
</dbReference>
<feature type="domain" description="HAMP" evidence="14">
    <location>
        <begin position="167"/>
        <end position="219"/>
    </location>
</feature>
<dbReference type="SUPFAM" id="SSF47384">
    <property type="entry name" value="Homodimeric domain of signal transducing histidine kinase"/>
    <property type="match status" value="1"/>
</dbReference>
<evidence type="ECO:0000256" key="9">
    <source>
        <dbReference type="ARBA" id="ARBA00023012"/>
    </source>
</evidence>
<dbReference type="EMBL" id="RPFW01000008">
    <property type="protein sequence ID" value="TVZ00569.1"/>
    <property type="molecule type" value="Genomic_DNA"/>
</dbReference>
<evidence type="ECO:0000259" key="13">
    <source>
        <dbReference type="PROSITE" id="PS50109"/>
    </source>
</evidence>
<dbReference type="InterPro" id="IPR003661">
    <property type="entry name" value="HisK_dim/P_dom"/>
</dbReference>
<accession>A0A6P2BNC9</accession>
<dbReference type="InterPro" id="IPR036097">
    <property type="entry name" value="HisK_dim/P_sf"/>
</dbReference>
<evidence type="ECO:0000256" key="2">
    <source>
        <dbReference type="ARBA" id="ARBA00004236"/>
    </source>
</evidence>
<dbReference type="SMART" id="SM00387">
    <property type="entry name" value="HATPase_c"/>
    <property type="match status" value="1"/>
</dbReference>
<dbReference type="Pfam" id="PF00512">
    <property type="entry name" value="HisKA"/>
    <property type="match status" value="1"/>
</dbReference>
<dbReference type="OrthoDB" id="3206505at2"/>
<dbReference type="Gene3D" id="3.30.565.10">
    <property type="entry name" value="Histidine kinase-like ATPase, C-terminal domain"/>
    <property type="match status" value="1"/>
</dbReference>
<dbReference type="PANTHER" id="PTHR45436:SF5">
    <property type="entry name" value="SENSOR HISTIDINE KINASE TRCS"/>
    <property type="match status" value="1"/>
</dbReference>
<evidence type="ECO:0000259" key="14">
    <source>
        <dbReference type="PROSITE" id="PS50885"/>
    </source>
</evidence>
<gene>
    <name evidence="15" type="ORF">EAS64_34850</name>
</gene>
<dbReference type="RefSeq" id="WP_145860100.1">
    <property type="nucleotide sequence ID" value="NZ_RPFW01000008.1"/>
</dbReference>
<evidence type="ECO:0000313" key="16">
    <source>
        <dbReference type="Proteomes" id="UP000460272"/>
    </source>
</evidence>
<keyword evidence="6 12" id="KW-0812">Transmembrane</keyword>
<dbReference type="GO" id="GO:0005886">
    <property type="term" value="C:plasma membrane"/>
    <property type="evidence" value="ECO:0007669"/>
    <property type="project" value="UniProtKB-SubCell"/>
</dbReference>
<organism evidence="15 16">
    <name type="scientific">Trebonia kvetii</name>
    <dbReference type="NCBI Taxonomy" id="2480626"/>
    <lineage>
        <taxon>Bacteria</taxon>
        <taxon>Bacillati</taxon>
        <taxon>Actinomycetota</taxon>
        <taxon>Actinomycetes</taxon>
        <taxon>Streptosporangiales</taxon>
        <taxon>Treboniaceae</taxon>
        <taxon>Trebonia</taxon>
    </lineage>
</organism>
<dbReference type="InterPro" id="IPR003594">
    <property type="entry name" value="HATPase_dom"/>
</dbReference>
<dbReference type="PROSITE" id="PS50109">
    <property type="entry name" value="HIS_KIN"/>
    <property type="match status" value="1"/>
</dbReference>